<protein>
    <recommendedName>
        <fullName evidence="3">HEAT repeat protein</fullName>
    </recommendedName>
</protein>
<organism evidence="1 2">
    <name type="scientific">Rubripirellula tenax</name>
    <dbReference type="NCBI Taxonomy" id="2528015"/>
    <lineage>
        <taxon>Bacteria</taxon>
        <taxon>Pseudomonadati</taxon>
        <taxon>Planctomycetota</taxon>
        <taxon>Planctomycetia</taxon>
        <taxon>Pirellulales</taxon>
        <taxon>Pirellulaceae</taxon>
        <taxon>Rubripirellula</taxon>
    </lineage>
</organism>
<evidence type="ECO:0000313" key="1">
    <source>
        <dbReference type="EMBL" id="TWU48963.1"/>
    </source>
</evidence>
<dbReference type="RefSeq" id="WP_186775753.1">
    <property type="nucleotide sequence ID" value="NZ_SJPW01000006.1"/>
</dbReference>
<sequence length="246" mass="28128">MDEPYFDTISKTGSRRLYRYWTERAKCSRKDRLALATACDAFEFLFDSAILDPKRLDVIAAAASHHRKTVWETGTLMLSQLAQEHSVARDYLLQLASSRNGDLRLRSFAYLTDAFPRDFCHNLVLSRINDVSERIAHAACWTATMLNLTELSPAIRARAASTKHAIRLHEMHMLADLLDQQFHEYYNKLGYSLVLAFPDQFPTAVIWPGGIKEGEIAKLGLEAIMSRVRNSGSLLDPRRRAWKWGR</sequence>
<accession>A0A5C6EGK5</accession>
<evidence type="ECO:0008006" key="3">
    <source>
        <dbReference type="Google" id="ProtNLM"/>
    </source>
</evidence>
<evidence type="ECO:0000313" key="2">
    <source>
        <dbReference type="Proteomes" id="UP000318288"/>
    </source>
</evidence>
<dbReference type="EMBL" id="SJPW01000006">
    <property type="protein sequence ID" value="TWU48963.1"/>
    <property type="molecule type" value="Genomic_DNA"/>
</dbReference>
<dbReference type="Proteomes" id="UP000318288">
    <property type="component" value="Unassembled WGS sequence"/>
</dbReference>
<reference evidence="1 2" key="1">
    <citation type="submission" date="2019-02" db="EMBL/GenBank/DDBJ databases">
        <title>Deep-cultivation of Planctomycetes and their phenomic and genomic characterization uncovers novel biology.</title>
        <authorList>
            <person name="Wiegand S."/>
            <person name="Jogler M."/>
            <person name="Boedeker C."/>
            <person name="Pinto D."/>
            <person name="Vollmers J."/>
            <person name="Rivas-Marin E."/>
            <person name="Kohn T."/>
            <person name="Peeters S.H."/>
            <person name="Heuer A."/>
            <person name="Rast P."/>
            <person name="Oberbeckmann S."/>
            <person name="Bunk B."/>
            <person name="Jeske O."/>
            <person name="Meyerdierks A."/>
            <person name="Storesund J.E."/>
            <person name="Kallscheuer N."/>
            <person name="Luecker S."/>
            <person name="Lage O.M."/>
            <person name="Pohl T."/>
            <person name="Merkel B.J."/>
            <person name="Hornburger P."/>
            <person name="Mueller R.-W."/>
            <person name="Bruemmer F."/>
            <person name="Labrenz M."/>
            <person name="Spormann A.M."/>
            <person name="Op Den Camp H."/>
            <person name="Overmann J."/>
            <person name="Amann R."/>
            <person name="Jetten M.S.M."/>
            <person name="Mascher T."/>
            <person name="Medema M.H."/>
            <person name="Devos D.P."/>
            <person name="Kaster A.-K."/>
            <person name="Ovreas L."/>
            <person name="Rohde M."/>
            <person name="Galperin M.Y."/>
            <person name="Jogler C."/>
        </authorList>
    </citation>
    <scope>NUCLEOTIDE SEQUENCE [LARGE SCALE GENOMIC DNA]</scope>
    <source>
        <strain evidence="1 2">Poly51</strain>
    </source>
</reference>
<gene>
    <name evidence="1" type="ORF">Poly51_48670</name>
</gene>
<dbReference type="AlphaFoldDB" id="A0A5C6EGK5"/>
<comment type="caution">
    <text evidence="1">The sequence shown here is derived from an EMBL/GenBank/DDBJ whole genome shotgun (WGS) entry which is preliminary data.</text>
</comment>
<proteinExistence type="predicted"/>
<name>A0A5C6EGK5_9BACT</name>
<keyword evidence="2" id="KW-1185">Reference proteome</keyword>